<dbReference type="Proteomes" id="UP000489961">
    <property type="component" value="Unassembled WGS sequence"/>
</dbReference>
<evidence type="ECO:0000313" key="3">
    <source>
        <dbReference type="Proteomes" id="UP000489961"/>
    </source>
</evidence>
<sequence>MKLIKSIIYSFALVAFCQISVSHAENIDFQGHIAEFSCTENSNHKDCNNIQAAISHIKEMSSLDNEPPFLKNNKNDIAAIKVENMKDQSHKILVINYY</sequence>
<proteinExistence type="predicted"/>
<dbReference type="RefSeq" id="WP_174559279.1">
    <property type="nucleotide sequence ID" value="NZ_CADDTS010000024.1"/>
</dbReference>
<keyword evidence="1" id="KW-0732">Signal</keyword>
<accession>A0A811GHX8</accession>
<evidence type="ECO:0008006" key="4">
    <source>
        <dbReference type="Google" id="ProtNLM"/>
    </source>
</evidence>
<feature type="signal peptide" evidence="1">
    <location>
        <begin position="1"/>
        <end position="24"/>
    </location>
</feature>
<comment type="caution">
    <text evidence="2">The sequence shown here is derived from an EMBL/GenBank/DDBJ whole genome shotgun (WGS) entry which is preliminary data.</text>
</comment>
<gene>
    <name evidence="2" type="ORF">SFB21_1352</name>
</gene>
<protein>
    <recommendedName>
        <fullName evidence="4">Type 1 fimbrial protein</fullName>
    </recommendedName>
</protein>
<feature type="chain" id="PRO_5032819847" description="Type 1 fimbrial protein" evidence="1">
    <location>
        <begin position="25"/>
        <end position="98"/>
    </location>
</feature>
<dbReference type="AlphaFoldDB" id="A0A811GHX8"/>
<evidence type="ECO:0000313" key="2">
    <source>
        <dbReference type="EMBL" id="CAB1213705.1"/>
    </source>
</evidence>
<organism evidence="2 3">
    <name type="scientific">Acinetobacter bouvetii</name>
    <dbReference type="NCBI Taxonomy" id="202951"/>
    <lineage>
        <taxon>Bacteria</taxon>
        <taxon>Pseudomonadati</taxon>
        <taxon>Pseudomonadota</taxon>
        <taxon>Gammaproteobacteria</taxon>
        <taxon>Moraxellales</taxon>
        <taxon>Moraxellaceae</taxon>
        <taxon>Acinetobacter</taxon>
    </lineage>
</organism>
<name>A0A811GHX8_9GAMM</name>
<dbReference type="EMBL" id="CADDTS010000024">
    <property type="protein sequence ID" value="CAB1213705.1"/>
    <property type="molecule type" value="Genomic_DNA"/>
</dbReference>
<evidence type="ECO:0000256" key="1">
    <source>
        <dbReference type="SAM" id="SignalP"/>
    </source>
</evidence>
<reference evidence="2 3" key="1">
    <citation type="submission" date="2020-02" db="EMBL/GenBank/DDBJ databases">
        <authorList>
            <person name="Chaudhuri R."/>
        </authorList>
    </citation>
    <scope>NUCLEOTIDE SEQUENCE [LARGE SCALE GENOMIC DNA]</scope>
    <source>
        <strain evidence="2">SFB21</strain>
    </source>
</reference>